<organism evidence="3 4">
    <name type="scientific">Astrephomene gubernaculifera</name>
    <dbReference type="NCBI Taxonomy" id="47775"/>
    <lineage>
        <taxon>Eukaryota</taxon>
        <taxon>Viridiplantae</taxon>
        <taxon>Chlorophyta</taxon>
        <taxon>core chlorophytes</taxon>
        <taxon>Chlorophyceae</taxon>
        <taxon>CS clade</taxon>
        <taxon>Chlamydomonadales</taxon>
        <taxon>Astrephomenaceae</taxon>
        <taxon>Astrephomene</taxon>
    </lineage>
</organism>
<feature type="compositionally biased region" description="Gly residues" evidence="2">
    <location>
        <begin position="382"/>
        <end position="392"/>
    </location>
</feature>
<feature type="region of interest" description="Disordered" evidence="2">
    <location>
        <begin position="369"/>
        <end position="502"/>
    </location>
</feature>
<dbReference type="EMBL" id="BMAR01000016">
    <property type="protein sequence ID" value="GFR46907.1"/>
    <property type="molecule type" value="Genomic_DNA"/>
</dbReference>
<feature type="region of interest" description="Disordered" evidence="2">
    <location>
        <begin position="55"/>
        <end position="192"/>
    </location>
</feature>
<keyword evidence="4" id="KW-1185">Reference proteome</keyword>
<dbReference type="Proteomes" id="UP001054857">
    <property type="component" value="Unassembled WGS sequence"/>
</dbReference>
<feature type="compositionally biased region" description="Polar residues" evidence="2">
    <location>
        <begin position="101"/>
        <end position="110"/>
    </location>
</feature>
<protein>
    <submittedName>
        <fullName evidence="3">Uncharacterized protein</fullName>
    </submittedName>
</protein>
<feature type="compositionally biased region" description="Pro residues" evidence="2">
    <location>
        <begin position="401"/>
        <end position="411"/>
    </location>
</feature>
<feature type="compositionally biased region" description="Basic residues" evidence="2">
    <location>
        <begin position="171"/>
        <end position="180"/>
    </location>
</feature>
<name>A0AAD3DTR3_9CHLO</name>
<keyword evidence="1" id="KW-0175">Coiled coil</keyword>
<feature type="compositionally biased region" description="Polar residues" evidence="2">
    <location>
        <begin position="430"/>
        <end position="441"/>
    </location>
</feature>
<feature type="coiled-coil region" evidence="1">
    <location>
        <begin position="321"/>
        <end position="348"/>
    </location>
</feature>
<sequence length="802" mass="81133">MSLTQGELSGAQPTQGFSACEHSLTHITHGAGASVHQIQNQQLGHYPTLQERLDESAAPSTGAAVGIHQQLPGSGLDSSSAQPLRGSNFFKPPLGGPSATVGESQQQGAASPQDFLFPPRVYDNSLMLKEQGGGGFGGAGDHEENVVDDQDDGRDGDFDDMGDGNSQGSGKRSRVRRPHLQGRFSGRLTTKEDERRLAEECKLLGPLLGGVGKRGDKSRLTLAKIVRGIATGDVRRFCEERERAIAMLKAKLAAIDPEAAASVPVNAIPLPSAALGGPLGALGGSMGGMGLGLGGPGGGSMGGHSQPYGGYVSHSHSHHATQQQQQQLEALQRENVELQGEAVNLRMELQARERLLLELQDTGIISGFVPTSIPLDNPSRGAMGGGGGGGGARSHSTDLAPPAPYGLPPRHPSYGTQQQPPQQPMASYGGPSQMSVPQSSAHMSGSMEPGPMGGGAALGGLGHQQQQQQLGQQQHHHQQQQPHGGMPLGGGSGSGIHLGSEAGGGGLVVGAAAMPAMSEHSRAGRPMKRQALPADLDGGLGGAVGGGGGGYCEVQRSLSHPQLGGGRGGGGGGYGHIDLQQQLNSLQAQVEHLQHLSQNGARAAVGFAMPPRERGGPPLRMPGGPAGAGAAGGMGSLAQYAAIPASPFVSSNPGPQGGLVMLPGGHSAAEGGAPGYASAHHPHHPHTVLSAPLHMQMVKPSMYDDVPGGQLGPVGGRDMRDTLPGVGNGGSLRHTAAAAGAGHEPDVGYGAGGGGGLESTLEHIFNSRNAAMRGEYDLPLELILPQEGGKGGAGGGGSGGLH</sequence>
<feature type="compositionally biased region" description="Low complexity" evidence="2">
    <location>
        <begin position="463"/>
        <end position="485"/>
    </location>
</feature>
<evidence type="ECO:0000313" key="4">
    <source>
        <dbReference type="Proteomes" id="UP001054857"/>
    </source>
</evidence>
<dbReference type="AlphaFoldDB" id="A0AAD3DTR3"/>
<evidence type="ECO:0000256" key="2">
    <source>
        <dbReference type="SAM" id="MobiDB-lite"/>
    </source>
</evidence>
<comment type="caution">
    <text evidence="3">The sequence shown here is derived from an EMBL/GenBank/DDBJ whole genome shotgun (WGS) entry which is preliminary data.</text>
</comment>
<evidence type="ECO:0000313" key="3">
    <source>
        <dbReference type="EMBL" id="GFR46907.1"/>
    </source>
</evidence>
<evidence type="ECO:0000256" key="1">
    <source>
        <dbReference type="SAM" id="Coils"/>
    </source>
</evidence>
<gene>
    <name evidence="3" type="ORF">Agub_g8554</name>
</gene>
<feature type="compositionally biased region" description="Acidic residues" evidence="2">
    <location>
        <begin position="146"/>
        <end position="162"/>
    </location>
</feature>
<accession>A0AAD3DTR3</accession>
<reference evidence="3 4" key="1">
    <citation type="journal article" date="2021" name="Sci. Rep.">
        <title>Genome sequencing of the multicellular alga Astrephomene provides insights into convergent evolution of germ-soma differentiation.</title>
        <authorList>
            <person name="Yamashita S."/>
            <person name="Yamamoto K."/>
            <person name="Matsuzaki R."/>
            <person name="Suzuki S."/>
            <person name="Yamaguchi H."/>
            <person name="Hirooka S."/>
            <person name="Minakuchi Y."/>
            <person name="Miyagishima S."/>
            <person name="Kawachi M."/>
            <person name="Toyoda A."/>
            <person name="Nozaki H."/>
        </authorList>
    </citation>
    <scope>NUCLEOTIDE SEQUENCE [LARGE SCALE GENOMIC DNA]</scope>
    <source>
        <strain evidence="3 4">NIES-4017</strain>
    </source>
</reference>
<feature type="compositionally biased region" description="Gly residues" evidence="2">
    <location>
        <begin position="451"/>
        <end position="462"/>
    </location>
</feature>
<proteinExistence type="predicted"/>
<feature type="compositionally biased region" description="Gly residues" evidence="2">
    <location>
        <begin position="486"/>
        <end position="502"/>
    </location>
</feature>